<name>A0A813FRA2_POLGL</name>
<reference evidence="2" key="1">
    <citation type="submission" date="2021-02" db="EMBL/GenBank/DDBJ databases">
        <authorList>
            <person name="Dougan E. K."/>
            <person name="Rhodes N."/>
            <person name="Thang M."/>
            <person name="Chan C."/>
        </authorList>
    </citation>
    <scope>NUCLEOTIDE SEQUENCE</scope>
</reference>
<feature type="region of interest" description="Disordered" evidence="1">
    <location>
        <begin position="1"/>
        <end position="22"/>
    </location>
</feature>
<evidence type="ECO:0000256" key="1">
    <source>
        <dbReference type="SAM" id="MobiDB-lite"/>
    </source>
</evidence>
<sequence length="115" mass="12875">MLRVLSTEPPGPSLEVKLPPHPDDGLEFDVETGIPEAFSDIGESSAEILKFPEMSAEILKSEEEIEKEVPEEPGPRIRIQRKQTGFIKSPMDKEDEDKKPTRLVCGTRRPCCSVQ</sequence>
<evidence type="ECO:0000313" key="2">
    <source>
        <dbReference type="EMBL" id="CAE8612907.1"/>
    </source>
</evidence>
<gene>
    <name evidence="2" type="ORF">PGLA1383_LOCUS30693</name>
</gene>
<comment type="caution">
    <text evidence="2">The sequence shown here is derived from an EMBL/GenBank/DDBJ whole genome shotgun (WGS) entry which is preliminary data.</text>
</comment>
<dbReference type="AlphaFoldDB" id="A0A813FRA2"/>
<organism evidence="2 3">
    <name type="scientific">Polarella glacialis</name>
    <name type="common">Dinoflagellate</name>
    <dbReference type="NCBI Taxonomy" id="89957"/>
    <lineage>
        <taxon>Eukaryota</taxon>
        <taxon>Sar</taxon>
        <taxon>Alveolata</taxon>
        <taxon>Dinophyceae</taxon>
        <taxon>Suessiales</taxon>
        <taxon>Suessiaceae</taxon>
        <taxon>Polarella</taxon>
    </lineage>
</organism>
<feature type="region of interest" description="Disordered" evidence="1">
    <location>
        <begin position="82"/>
        <end position="101"/>
    </location>
</feature>
<accession>A0A813FRA2</accession>
<protein>
    <submittedName>
        <fullName evidence="2">Uncharacterized protein</fullName>
    </submittedName>
</protein>
<keyword evidence="3" id="KW-1185">Reference proteome</keyword>
<feature type="compositionally biased region" description="Basic and acidic residues" evidence="1">
    <location>
        <begin position="90"/>
        <end position="100"/>
    </location>
</feature>
<dbReference type="EMBL" id="CAJNNV010025178">
    <property type="protein sequence ID" value="CAE8612907.1"/>
    <property type="molecule type" value="Genomic_DNA"/>
</dbReference>
<dbReference type="Proteomes" id="UP000654075">
    <property type="component" value="Unassembled WGS sequence"/>
</dbReference>
<evidence type="ECO:0000313" key="3">
    <source>
        <dbReference type="Proteomes" id="UP000654075"/>
    </source>
</evidence>
<proteinExistence type="predicted"/>